<reference evidence="1 2" key="1">
    <citation type="submission" date="2019-12" db="EMBL/GenBank/DDBJ databases">
        <title>The complete genome of the thermophilic, anoxygenic phototrophic gammaproteobacterium Thermochromatium tepidum.</title>
        <authorList>
            <person name="Sattley W.M."/>
            <person name="Swingley W.D."/>
            <person name="Burchell B.M."/>
            <person name="Gurbani S.A."/>
            <person name="Kujawa C.M."/>
            <person name="Nuccio D.A."/>
            <person name="Schladweiler J."/>
            <person name="Shaffer K.N."/>
            <person name="Stokes L.M."/>
            <person name="Touchman J.W."/>
            <person name="Blankenship R.E."/>
            <person name="Madigan M.T."/>
        </authorList>
    </citation>
    <scope>NUCLEOTIDE SEQUENCE [LARGE SCALE GENOMIC DNA]</scope>
    <source>
        <strain evidence="1 2">ATCC 43061</strain>
    </source>
</reference>
<evidence type="ECO:0000313" key="2">
    <source>
        <dbReference type="Proteomes" id="UP000426424"/>
    </source>
</evidence>
<accession>A0A6I6EEW8</accession>
<dbReference type="InterPro" id="IPR025427">
    <property type="entry name" value="DUF4160"/>
</dbReference>
<gene>
    <name evidence="1" type="ORF">E6P07_11460</name>
</gene>
<dbReference type="RefSeq" id="WP_153975731.1">
    <property type="nucleotide sequence ID" value="NZ_CP039268.1"/>
</dbReference>
<organism evidence="1 2">
    <name type="scientific">Thermochromatium tepidum ATCC 43061</name>
    <dbReference type="NCBI Taxonomy" id="316276"/>
    <lineage>
        <taxon>Bacteria</taxon>
        <taxon>Pseudomonadati</taxon>
        <taxon>Pseudomonadota</taxon>
        <taxon>Gammaproteobacteria</taxon>
        <taxon>Chromatiales</taxon>
        <taxon>Chromatiaceae</taxon>
        <taxon>Thermochromatium</taxon>
    </lineage>
</organism>
<dbReference type="AlphaFoldDB" id="A0A6I6EEW8"/>
<dbReference type="Proteomes" id="UP000426424">
    <property type="component" value="Chromosome"/>
</dbReference>
<proteinExistence type="predicted"/>
<evidence type="ECO:0000313" key="1">
    <source>
        <dbReference type="EMBL" id="QGU33539.1"/>
    </source>
</evidence>
<dbReference type="Pfam" id="PF13711">
    <property type="entry name" value="DUF4160"/>
    <property type="match status" value="1"/>
</dbReference>
<dbReference type="OrthoDB" id="122670at2"/>
<protein>
    <submittedName>
        <fullName evidence="1">DUF4160 domain-containing protein</fullName>
    </submittedName>
</protein>
<keyword evidence="2" id="KW-1185">Reference proteome</keyword>
<dbReference type="KEGG" id="ttp:E6P07_11460"/>
<name>A0A6I6EEW8_THETI</name>
<sequence length="89" mass="10294">MPTISMFYGLVIRMFYMDSQQHHLPHLHVEYRGGEVVVSIPDGELIEGELPLKKLRILQAWIAIHEEELMADWALAAKGEPIFKIEPLR</sequence>
<dbReference type="EMBL" id="CP039268">
    <property type="protein sequence ID" value="QGU33539.1"/>
    <property type="molecule type" value="Genomic_DNA"/>
</dbReference>